<proteinExistence type="predicted"/>
<dbReference type="WBParaSite" id="RSKR_0000784300.1">
    <property type="protein sequence ID" value="RSKR_0000784300.1"/>
    <property type="gene ID" value="RSKR_0000784300"/>
</dbReference>
<dbReference type="Proteomes" id="UP000095286">
    <property type="component" value="Unplaced"/>
</dbReference>
<accession>A0AC35U676</accession>
<protein>
    <submittedName>
        <fullName evidence="2">Sulfotransfer_1 domain-containing protein</fullName>
    </submittedName>
</protein>
<name>A0AC35U676_9BILA</name>
<organism evidence="1 2">
    <name type="scientific">Rhabditophanes sp. KR3021</name>
    <dbReference type="NCBI Taxonomy" id="114890"/>
    <lineage>
        <taxon>Eukaryota</taxon>
        <taxon>Metazoa</taxon>
        <taxon>Ecdysozoa</taxon>
        <taxon>Nematoda</taxon>
        <taxon>Chromadorea</taxon>
        <taxon>Rhabditida</taxon>
        <taxon>Tylenchina</taxon>
        <taxon>Panagrolaimomorpha</taxon>
        <taxon>Strongyloidoidea</taxon>
        <taxon>Alloionematidae</taxon>
        <taxon>Rhabditophanes</taxon>
    </lineage>
</organism>
<evidence type="ECO:0000313" key="2">
    <source>
        <dbReference type="WBParaSite" id="RSKR_0000784300.1"/>
    </source>
</evidence>
<evidence type="ECO:0000313" key="1">
    <source>
        <dbReference type="Proteomes" id="UP000095286"/>
    </source>
</evidence>
<sequence length="272" mass="32087">MQLKQPEIAPFKKFPNAIIIGARKGGTRALLDALALHPNIKIAKHEIHFFDDNATYENGFNWYKEQMPYSNLNDIVIEKTPGYFTSKFAPKRIYQFDKTIKLIIILRNPIQRIISDFTQVYFTRQQANKSLPIFEKEAFLPGTDVINTMYKPIRNSLYILHIKNYLEYFDAKQILFINGDNFVKKPLEELQKVEQFLSLRHLITDTQLVFDQTKGFFCFKMNFNQKAKCLGSAKGRTHIPFNFKTIKKLKRNLNYYNKELMKVVNITNLYYE</sequence>
<reference evidence="2" key="1">
    <citation type="submission" date="2016-11" db="UniProtKB">
        <authorList>
            <consortium name="WormBaseParasite"/>
        </authorList>
    </citation>
    <scope>IDENTIFICATION</scope>
    <source>
        <strain evidence="2">KR3021</strain>
    </source>
</reference>